<evidence type="ECO:0000313" key="3">
    <source>
        <dbReference type="Proteomes" id="UP000502706"/>
    </source>
</evidence>
<dbReference type="Gene3D" id="3.30.1340.30">
    <property type="match status" value="1"/>
</dbReference>
<dbReference type="Proteomes" id="UP000502706">
    <property type="component" value="Chromosome"/>
</dbReference>
<dbReference type="InterPro" id="IPR007055">
    <property type="entry name" value="BON_dom"/>
</dbReference>
<reference evidence="2 3" key="1">
    <citation type="submission" date="2019-10" db="EMBL/GenBank/DDBJ databases">
        <title>Rubrobacter sp nov SCSIO 52915 isolated from a deep-sea sediment in the South China Sea.</title>
        <authorList>
            <person name="Chen R.W."/>
        </authorList>
    </citation>
    <scope>NUCLEOTIDE SEQUENCE [LARGE SCALE GENOMIC DNA]</scope>
    <source>
        <strain evidence="2 3">SCSIO 52915</strain>
    </source>
</reference>
<evidence type="ECO:0000259" key="1">
    <source>
        <dbReference type="PROSITE" id="PS50914"/>
    </source>
</evidence>
<dbReference type="EMBL" id="CP045121">
    <property type="protein sequence ID" value="QIN79187.1"/>
    <property type="molecule type" value="Genomic_DNA"/>
</dbReference>
<evidence type="ECO:0000313" key="2">
    <source>
        <dbReference type="EMBL" id="QIN79187.1"/>
    </source>
</evidence>
<accession>A0A6G8PYG7</accession>
<organism evidence="2 3">
    <name type="scientific">Rubrobacter marinus</name>
    <dbReference type="NCBI Taxonomy" id="2653852"/>
    <lineage>
        <taxon>Bacteria</taxon>
        <taxon>Bacillati</taxon>
        <taxon>Actinomycetota</taxon>
        <taxon>Rubrobacteria</taxon>
        <taxon>Rubrobacterales</taxon>
        <taxon>Rubrobacteraceae</taxon>
        <taxon>Rubrobacter</taxon>
    </lineage>
</organism>
<protein>
    <submittedName>
        <fullName evidence="2">BON domain-containing protein</fullName>
    </submittedName>
</protein>
<proteinExistence type="predicted"/>
<dbReference type="Pfam" id="PF04972">
    <property type="entry name" value="BON"/>
    <property type="match status" value="1"/>
</dbReference>
<dbReference type="KEGG" id="rmar:GBA65_12400"/>
<keyword evidence="3" id="KW-1185">Reference proteome</keyword>
<dbReference type="RefSeq" id="WP_166396848.1">
    <property type="nucleotide sequence ID" value="NZ_CP045121.1"/>
</dbReference>
<name>A0A6G8PYG7_9ACTN</name>
<sequence>MPRLAVANDAHLMRGALGRDPGIRGLPRLNVSSCGLVVTVHGSVPDAEARRLVEEAVRRVPGVEGVENKLVCGAPGTA</sequence>
<dbReference type="PROSITE" id="PS50914">
    <property type="entry name" value="BON"/>
    <property type="match status" value="1"/>
</dbReference>
<dbReference type="AlphaFoldDB" id="A0A6G8PYG7"/>
<feature type="domain" description="BON" evidence="1">
    <location>
        <begin position="5"/>
        <end position="74"/>
    </location>
</feature>
<gene>
    <name evidence="2" type="ORF">GBA65_12400</name>
</gene>